<accession>A0ABV3P446</accession>
<evidence type="ECO:0000256" key="1">
    <source>
        <dbReference type="ARBA" id="ARBA00022679"/>
    </source>
</evidence>
<keyword evidence="2 4" id="KW-0012">Acyltransferase</keyword>
<dbReference type="EC" id="2.3.1.-" evidence="4"/>
<gene>
    <name evidence="4" type="ORF">AB1207_06530</name>
</gene>
<dbReference type="Gene3D" id="3.40.630.30">
    <property type="match status" value="1"/>
</dbReference>
<evidence type="ECO:0000259" key="3">
    <source>
        <dbReference type="PROSITE" id="PS51186"/>
    </source>
</evidence>
<dbReference type="Pfam" id="PF13508">
    <property type="entry name" value="Acetyltransf_7"/>
    <property type="match status" value="1"/>
</dbReference>
<dbReference type="SUPFAM" id="SSF55729">
    <property type="entry name" value="Acyl-CoA N-acyltransferases (Nat)"/>
    <property type="match status" value="1"/>
</dbReference>
<dbReference type="PROSITE" id="PS51186">
    <property type="entry name" value="GNAT"/>
    <property type="match status" value="1"/>
</dbReference>
<dbReference type="Proteomes" id="UP001555826">
    <property type="component" value="Unassembled WGS sequence"/>
</dbReference>
<protein>
    <submittedName>
        <fullName evidence="4">GNAT family N-acetyltransferase</fullName>
        <ecNumber evidence="4">2.3.1.-</ecNumber>
    </submittedName>
</protein>
<proteinExistence type="predicted"/>
<dbReference type="InterPro" id="IPR000182">
    <property type="entry name" value="GNAT_dom"/>
</dbReference>
<dbReference type="RefSeq" id="WP_367637086.1">
    <property type="nucleotide sequence ID" value="NZ_JBFNQN010000004.1"/>
</dbReference>
<keyword evidence="1 4" id="KW-0808">Transferase</keyword>
<dbReference type="PANTHER" id="PTHR43877:SF2">
    <property type="entry name" value="AMINOALKYLPHOSPHONATE N-ACETYLTRANSFERASE-RELATED"/>
    <property type="match status" value="1"/>
</dbReference>
<dbReference type="GO" id="GO:0016746">
    <property type="term" value="F:acyltransferase activity"/>
    <property type="evidence" value="ECO:0007669"/>
    <property type="project" value="UniProtKB-KW"/>
</dbReference>
<sequence>MSPDVPEFLVRPAQPEDEEALLPLAVELATSFVPERVAFARSLAHVLADDAATVLVATAVEPAVEPAGRTPVVGYVHVLVHPAFHANGNVGWVEEVVVAPQFRGSGCGRLLLEAAGEWARGAGAVYVALATRRAGEFYRALGFEESAVYFKKPS</sequence>
<dbReference type="PANTHER" id="PTHR43877">
    <property type="entry name" value="AMINOALKYLPHOSPHONATE N-ACETYLTRANSFERASE-RELATED-RELATED"/>
    <property type="match status" value="1"/>
</dbReference>
<feature type="domain" description="N-acetyltransferase" evidence="3">
    <location>
        <begin position="8"/>
        <end position="154"/>
    </location>
</feature>
<reference evidence="4 5" key="1">
    <citation type="submission" date="2024-07" db="EMBL/GenBank/DDBJ databases">
        <authorList>
            <person name="Thanompreechachai J."/>
            <person name="Duangmal K."/>
        </authorList>
    </citation>
    <scope>NUCLEOTIDE SEQUENCE [LARGE SCALE GENOMIC DNA]</scope>
    <source>
        <strain evidence="4 5">KCTC 19886</strain>
    </source>
</reference>
<dbReference type="InterPro" id="IPR016181">
    <property type="entry name" value="Acyl_CoA_acyltransferase"/>
</dbReference>
<name>A0ABV3P446_9ACTN</name>
<evidence type="ECO:0000256" key="2">
    <source>
        <dbReference type="ARBA" id="ARBA00023315"/>
    </source>
</evidence>
<evidence type="ECO:0000313" key="5">
    <source>
        <dbReference type="Proteomes" id="UP001555826"/>
    </source>
</evidence>
<dbReference type="CDD" id="cd04301">
    <property type="entry name" value="NAT_SF"/>
    <property type="match status" value="1"/>
</dbReference>
<dbReference type="EMBL" id="JBFNQN010000004">
    <property type="protein sequence ID" value="MEW9264396.1"/>
    <property type="molecule type" value="Genomic_DNA"/>
</dbReference>
<organism evidence="4 5">
    <name type="scientific">Kineococcus endophyticus</name>
    <dbReference type="NCBI Taxonomy" id="1181883"/>
    <lineage>
        <taxon>Bacteria</taxon>
        <taxon>Bacillati</taxon>
        <taxon>Actinomycetota</taxon>
        <taxon>Actinomycetes</taxon>
        <taxon>Kineosporiales</taxon>
        <taxon>Kineosporiaceae</taxon>
        <taxon>Kineococcus</taxon>
    </lineage>
</organism>
<comment type="caution">
    <text evidence="4">The sequence shown here is derived from an EMBL/GenBank/DDBJ whole genome shotgun (WGS) entry which is preliminary data.</text>
</comment>
<evidence type="ECO:0000313" key="4">
    <source>
        <dbReference type="EMBL" id="MEW9264396.1"/>
    </source>
</evidence>
<keyword evidence="5" id="KW-1185">Reference proteome</keyword>
<dbReference type="InterPro" id="IPR050832">
    <property type="entry name" value="Bact_Acetyltransf"/>
</dbReference>